<dbReference type="SUPFAM" id="SSF54631">
    <property type="entry name" value="CBS-domain pair"/>
    <property type="match status" value="1"/>
</dbReference>
<dbReference type="AlphaFoldDB" id="A0A1I1LX66"/>
<dbReference type="PROSITE" id="PS51371">
    <property type="entry name" value="CBS"/>
    <property type="match status" value="1"/>
</dbReference>
<dbReference type="Pfam" id="PF00571">
    <property type="entry name" value="CBS"/>
    <property type="match status" value="1"/>
</dbReference>
<evidence type="ECO:0000313" key="3">
    <source>
        <dbReference type="EMBL" id="SFC74060.1"/>
    </source>
</evidence>
<feature type="domain" description="CBS" evidence="2">
    <location>
        <begin position="7"/>
        <end position="62"/>
    </location>
</feature>
<keyword evidence="1" id="KW-0129">CBS domain</keyword>
<protein>
    <submittedName>
        <fullName evidence="3">CBS domain-containing protein</fullName>
    </submittedName>
</protein>
<evidence type="ECO:0000259" key="2">
    <source>
        <dbReference type="PROSITE" id="PS51371"/>
    </source>
</evidence>
<keyword evidence="4" id="KW-1185">Reference proteome</keyword>
<evidence type="ECO:0000256" key="1">
    <source>
        <dbReference type="PROSITE-ProRule" id="PRU00703"/>
    </source>
</evidence>
<dbReference type="Gene3D" id="3.10.580.10">
    <property type="entry name" value="CBS-domain"/>
    <property type="match status" value="1"/>
</dbReference>
<proteinExistence type="predicted"/>
<dbReference type="InterPro" id="IPR002912">
    <property type="entry name" value="ACT_dom"/>
</dbReference>
<dbReference type="InterPro" id="IPR046342">
    <property type="entry name" value="CBS_dom_sf"/>
</dbReference>
<evidence type="ECO:0000313" key="4">
    <source>
        <dbReference type="Proteomes" id="UP000199514"/>
    </source>
</evidence>
<dbReference type="OrthoDB" id="1523762at2"/>
<dbReference type="Pfam" id="PF13291">
    <property type="entry name" value="ACT_4"/>
    <property type="match status" value="1"/>
</dbReference>
<organism evidence="3 4">
    <name type="scientific">Flexibacter flexilis DSM 6793</name>
    <dbReference type="NCBI Taxonomy" id="927664"/>
    <lineage>
        <taxon>Bacteria</taxon>
        <taxon>Pseudomonadati</taxon>
        <taxon>Bacteroidota</taxon>
        <taxon>Cytophagia</taxon>
        <taxon>Cytophagales</taxon>
        <taxon>Flexibacteraceae</taxon>
        <taxon>Flexibacter</taxon>
    </lineage>
</organism>
<gene>
    <name evidence="3" type="ORF">SAMN05421780_10932</name>
</gene>
<name>A0A1I1LX66_9BACT</name>
<reference evidence="3 4" key="1">
    <citation type="submission" date="2016-10" db="EMBL/GenBank/DDBJ databases">
        <authorList>
            <person name="de Groot N.N."/>
        </authorList>
    </citation>
    <scope>NUCLEOTIDE SEQUENCE [LARGE SCALE GENOMIC DNA]</scope>
    <source>
        <strain evidence="3 4">DSM 6793</strain>
    </source>
</reference>
<dbReference type="RefSeq" id="WP_091514418.1">
    <property type="nucleotide sequence ID" value="NZ_FOLE01000009.1"/>
</dbReference>
<dbReference type="InterPro" id="IPR000644">
    <property type="entry name" value="CBS_dom"/>
</dbReference>
<sequence>MTAETLINPNIPALQTTDTVARALHQMEEIGIMYLPVIDNDTFVGIVSEDGLFNVPNPNIKLSALELEGQRAFVFQQQHYYDLLRTSAQYKSRVVAVVDKEEHYLGCATTMDLVAHLSAGYSMQQNGGVLVLSLYERDYSLAEISRLVESNNAKVLNATVDTDEDDMAKIRVTLKINQPDLSRVIATLERFGYIIAEQYHQSQMPDLDSERLDLLFRFLNI</sequence>
<accession>A0A1I1LX66</accession>
<dbReference type="Proteomes" id="UP000199514">
    <property type="component" value="Unassembled WGS sequence"/>
</dbReference>
<dbReference type="EMBL" id="FOLE01000009">
    <property type="protein sequence ID" value="SFC74060.1"/>
    <property type="molecule type" value="Genomic_DNA"/>
</dbReference>
<dbReference type="STRING" id="927664.SAMN05421780_10932"/>